<feature type="chain" id="PRO_5017573174" description="Phosphatidic acid phosphatase type 2/haloperoxidase domain-containing protein" evidence="1">
    <location>
        <begin position="22"/>
        <end position="199"/>
    </location>
</feature>
<dbReference type="AlphaFoldDB" id="A0A3D8J4G3"/>
<dbReference type="CDD" id="cd03394">
    <property type="entry name" value="PAP2_like_5"/>
    <property type="match status" value="1"/>
</dbReference>
<dbReference type="SUPFAM" id="SSF48317">
    <property type="entry name" value="Acid phosphatase/Vanadium-dependent haloperoxidase"/>
    <property type="match status" value="1"/>
</dbReference>
<proteinExistence type="predicted"/>
<feature type="domain" description="Phosphatidic acid phosphatase type 2/haloperoxidase" evidence="2">
    <location>
        <begin position="66"/>
        <end position="166"/>
    </location>
</feature>
<accession>A0A3D8J4G3</accession>
<evidence type="ECO:0000313" key="4">
    <source>
        <dbReference type="Proteomes" id="UP000257045"/>
    </source>
</evidence>
<dbReference type="Gene3D" id="1.20.144.10">
    <property type="entry name" value="Phosphatidic acid phosphatase type 2/haloperoxidase"/>
    <property type="match status" value="1"/>
</dbReference>
<keyword evidence="1" id="KW-0732">Signal</keyword>
<evidence type="ECO:0000259" key="2">
    <source>
        <dbReference type="SMART" id="SM00014"/>
    </source>
</evidence>
<dbReference type="Pfam" id="PF01569">
    <property type="entry name" value="PAP2"/>
    <property type="match status" value="1"/>
</dbReference>
<dbReference type="SMART" id="SM00014">
    <property type="entry name" value="acidPPc"/>
    <property type="match status" value="1"/>
</dbReference>
<dbReference type="Proteomes" id="UP000257045">
    <property type="component" value="Unassembled WGS sequence"/>
</dbReference>
<name>A0A3D8J4G3_9HELI</name>
<dbReference type="InterPro" id="IPR036938">
    <property type="entry name" value="PAP2/HPO_sf"/>
</dbReference>
<dbReference type="PANTHER" id="PTHR14969:SF13">
    <property type="entry name" value="AT30094P"/>
    <property type="match status" value="1"/>
</dbReference>
<protein>
    <recommendedName>
        <fullName evidence="2">Phosphatidic acid phosphatase type 2/haloperoxidase domain-containing protein</fullName>
    </recommendedName>
</protein>
<feature type="signal peptide" evidence="1">
    <location>
        <begin position="1"/>
        <end position="21"/>
    </location>
</feature>
<dbReference type="EMBL" id="NXLV01000001">
    <property type="protein sequence ID" value="RDU72035.1"/>
    <property type="molecule type" value="Genomic_DNA"/>
</dbReference>
<dbReference type="RefSeq" id="WP_115568666.1">
    <property type="nucleotide sequence ID" value="NZ_NXLV01000001.1"/>
</dbReference>
<gene>
    <name evidence="3" type="ORF">CQA58_00030</name>
</gene>
<sequence>MKKPFLSLLLACATFTSPLCASQKVRDLFDQLSDVLQLLPAFSATYALAKEDYEGLKELAIGFGATMGVTYTFKLSLNALGKKYSTEVAFAQRPNGGAFHGFPSGHTASAFSATGFMQKRYGWKWGLPTFLLATLTGVSRVVAQKHTPFQVVSGAMIGFGISYLVSSKYIDPSKERIALNRTNDIRDRSVYSISYTRSF</sequence>
<comment type="caution">
    <text evidence="3">The sequence shown here is derived from an EMBL/GenBank/DDBJ whole genome shotgun (WGS) entry which is preliminary data.</text>
</comment>
<dbReference type="OrthoDB" id="9780507at2"/>
<organism evidence="3 4">
    <name type="scientific">Helicobacter brantae</name>
    <dbReference type="NCBI Taxonomy" id="375927"/>
    <lineage>
        <taxon>Bacteria</taxon>
        <taxon>Pseudomonadati</taxon>
        <taxon>Campylobacterota</taxon>
        <taxon>Epsilonproteobacteria</taxon>
        <taxon>Campylobacterales</taxon>
        <taxon>Helicobacteraceae</taxon>
        <taxon>Helicobacter</taxon>
    </lineage>
</organism>
<keyword evidence="4" id="KW-1185">Reference proteome</keyword>
<evidence type="ECO:0000313" key="3">
    <source>
        <dbReference type="EMBL" id="RDU72035.1"/>
    </source>
</evidence>
<evidence type="ECO:0000256" key="1">
    <source>
        <dbReference type="SAM" id="SignalP"/>
    </source>
</evidence>
<dbReference type="PANTHER" id="PTHR14969">
    <property type="entry name" value="SPHINGOSINE-1-PHOSPHATE PHOSPHOHYDROLASE"/>
    <property type="match status" value="1"/>
</dbReference>
<dbReference type="InterPro" id="IPR000326">
    <property type="entry name" value="PAP2/HPO"/>
</dbReference>
<reference evidence="3 4" key="1">
    <citation type="submission" date="2018-04" db="EMBL/GenBank/DDBJ databases">
        <title>Novel Campyloabacter and Helicobacter Species and Strains.</title>
        <authorList>
            <person name="Mannion A.J."/>
            <person name="Shen Z."/>
            <person name="Fox J.G."/>
        </authorList>
    </citation>
    <scope>NUCLEOTIDE SEQUENCE [LARGE SCALE GENOMIC DNA]</scope>
    <source>
        <strain evidence="3 4">MIT 04-9366</strain>
    </source>
</reference>